<reference evidence="2 3" key="1">
    <citation type="journal article" date="2015" name="Nat. Commun.">
        <title>Production of butyrate from lysine and the Amadori product fructoselysine by a human gut commensal.</title>
        <authorList>
            <person name="Bui T.P."/>
            <person name="Ritari J."/>
            <person name="Boeren S."/>
            <person name="de Waard P."/>
            <person name="Plugge C.M."/>
            <person name="de Vos W.M."/>
        </authorList>
    </citation>
    <scope>NUCLEOTIDE SEQUENCE [LARGE SCALE GENOMIC DNA]</scope>
    <source>
        <strain evidence="2 3">AF211</strain>
    </source>
</reference>
<dbReference type="SMART" id="SM00671">
    <property type="entry name" value="SEL1"/>
    <property type="match status" value="4"/>
</dbReference>
<name>A0A0S2W2Q6_9FIRM</name>
<dbReference type="Pfam" id="PF18555">
    <property type="entry name" value="MobL"/>
    <property type="match status" value="1"/>
</dbReference>
<dbReference type="Gene3D" id="1.25.40.10">
    <property type="entry name" value="Tetratricopeptide repeat domain"/>
    <property type="match status" value="1"/>
</dbReference>
<dbReference type="Proteomes" id="UP000064844">
    <property type="component" value="Chromosome"/>
</dbReference>
<organism evidence="2 3">
    <name type="scientific">Intestinimonas butyriciproducens</name>
    <dbReference type="NCBI Taxonomy" id="1297617"/>
    <lineage>
        <taxon>Bacteria</taxon>
        <taxon>Bacillati</taxon>
        <taxon>Bacillota</taxon>
        <taxon>Clostridia</taxon>
        <taxon>Eubacteriales</taxon>
        <taxon>Intestinimonas</taxon>
    </lineage>
</organism>
<dbReference type="InterPro" id="IPR048102">
    <property type="entry name" value="MobP3"/>
</dbReference>
<evidence type="ECO:0000313" key="3">
    <source>
        <dbReference type="Proteomes" id="UP000064844"/>
    </source>
</evidence>
<dbReference type="KEGG" id="ibu:IB211_01224"/>
<dbReference type="InterPro" id="IPR050767">
    <property type="entry name" value="Sel1_AlgK"/>
</dbReference>
<dbReference type="SUPFAM" id="SSF81901">
    <property type="entry name" value="HCP-like"/>
    <property type="match status" value="1"/>
</dbReference>
<keyword evidence="3" id="KW-1185">Reference proteome</keyword>
<dbReference type="EMBL" id="CP011307">
    <property type="protein sequence ID" value="ALP93617.1"/>
    <property type="molecule type" value="Genomic_DNA"/>
</dbReference>
<dbReference type="PANTHER" id="PTHR11102:SF160">
    <property type="entry name" value="ERAD-ASSOCIATED E3 UBIQUITIN-PROTEIN LIGASE COMPONENT HRD3"/>
    <property type="match status" value="1"/>
</dbReference>
<dbReference type="InterPro" id="IPR041073">
    <property type="entry name" value="MobL"/>
</dbReference>
<dbReference type="PATRIC" id="fig|1297617.4.peg.1244"/>
<dbReference type="STRING" id="1297617.IB211_01224"/>
<feature type="region of interest" description="Disordered" evidence="1">
    <location>
        <begin position="639"/>
        <end position="663"/>
    </location>
</feature>
<dbReference type="Pfam" id="PF08238">
    <property type="entry name" value="Sel1"/>
    <property type="match status" value="4"/>
</dbReference>
<dbReference type="InterPro" id="IPR011990">
    <property type="entry name" value="TPR-like_helical_dom_sf"/>
</dbReference>
<proteinExistence type="predicted"/>
<reference evidence="3" key="2">
    <citation type="submission" date="2015-04" db="EMBL/GenBank/DDBJ databases">
        <title>A butyrogenic pathway from the amino acid lysine in a human gut commensal.</title>
        <authorList>
            <person name="de Vos W.M."/>
            <person name="Bui N.T.P."/>
            <person name="Plugge C.M."/>
            <person name="Ritari J."/>
        </authorList>
    </citation>
    <scope>NUCLEOTIDE SEQUENCE [LARGE SCALE GENOMIC DNA]</scope>
    <source>
        <strain evidence="3">AF211</strain>
    </source>
</reference>
<evidence type="ECO:0000256" key="1">
    <source>
        <dbReference type="SAM" id="MobiDB-lite"/>
    </source>
</evidence>
<dbReference type="RefSeq" id="WP_058117448.1">
    <property type="nucleotide sequence ID" value="NZ_CP011307.1"/>
</dbReference>
<accession>A0A0S2W2Q6</accession>
<dbReference type="InterPro" id="IPR006597">
    <property type="entry name" value="Sel1-like"/>
</dbReference>
<evidence type="ECO:0008006" key="4">
    <source>
        <dbReference type="Google" id="ProtNLM"/>
    </source>
</evidence>
<gene>
    <name evidence="2" type="ORF">IB211_01224</name>
</gene>
<protein>
    <recommendedName>
        <fullName evidence="4">TPR repeat protein</fullName>
    </recommendedName>
</protein>
<dbReference type="AlphaFoldDB" id="A0A0S2W2Q6"/>
<sequence>MARLIFISPYMKGGRDAARLAHRTRYFATREGVQLLKDDNAHLPVTKKQQQYIRRLLRSFPEARELPEHEGYANTPNRQTAFALIAQIHEDFIEPMDSRENYLDYVANRPGVKALGEHGLWDAHGKVPSLENAVAEVAQHTGNVWTPVISLSRENAERLGYTDLKNWQELINASITDIAKGYKIHPDHLRWYAALHEKEKHLHVHMVIFSTDPKEGFLTKQGIRSIKSALVSTIYRNDRLHIYEQKDEQRGLLQQEAEARMATLIEQMATGTLQSDKLELLVADLAQRLQEVSGKKVYGYLPPRVKRIVDEIVDELAKDERVSSAYALWQDLREQLCIDYNQTPPMRVPLSQQKEFKTVRNMVIRETLRLSEMHFTFEDDAMQDEPEPEEPPVPPDPSAERMIHQQARFYRRAKSILDAADADPSEKSMALVTLHRLWEEGYTIAAHQLGKAYQDGLGISIDRKAAAEWFQKSAEAGNSCSAYALGKLLLEQGQIPQALRWLRQAAEQNDPYAQYRLGKLLLTGAEGVPKDIDAAIQLLKDSAGQGNQYAQYVLGKLYLLGQDVKADREEALRYFAQAAAQGNTYAQYFIDHQDDFSGAAAGTAILRMLHQMSRIFRENAAQPAIYAGMQIDKKRRRRLQEKRMAMGHKADDHEDRGLTQQTQ</sequence>
<evidence type="ECO:0000313" key="2">
    <source>
        <dbReference type="EMBL" id="ALP93617.1"/>
    </source>
</evidence>
<feature type="compositionally biased region" description="Basic and acidic residues" evidence="1">
    <location>
        <begin position="641"/>
        <end position="657"/>
    </location>
</feature>
<dbReference type="PANTHER" id="PTHR11102">
    <property type="entry name" value="SEL-1-LIKE PROTEIN"/>
    <property type="match status" value="1"/>
</dbReference>
<dbReference type="NCBIfam" id="NF041499">
    <property type="entry name" value="MobP3"/>
    <property type="match status" value="1"/>
</dbReference>